<evidence type="ECO:0000256" key="1">
    <source>
        <dbReference type="ARBA" id="ARBA00004651"/>
    </source>
</evidence>
<sequence>MFDFNSTVLIAMAIIFLGAFVQSAIGFGLAVVAAPLLFLVSPEYVPAPVIIVAFFNSIFNAYKYRNSIAIGGLKMAIYGRIPGSIAGGILLLYVSSSILSLWLGGMVLLAVLISLLPIRFEPTANRMAIAGFCSGFMGTSSSIGGPPMALILQHQDASSLRGNLAAFFVLSSFISLFVLYFVGSFHWQHVIMTLPLLPMGWLGYVAAQVVVKYVSKEWIRIFTLVICLTSGVTAIVRGLS</sequence>
<feature type="transmembrane region" description="Helical" evidence="8">
    <location>
        <begin position="83"/>
        <end position="116"/>
    </location>
</feature>
<dbReference type="EMBL" id="CP045699">
    <property type="protein sequence ID" value="QGA65032.1"/>
    <property type="molecule type" value="Genomic_DNA"/>
</dbReference>
<protein>
    <recommendedName>
        <fullName evidence="8">Probable membrane transporter protein</fullName>
    </recommendedName>
</protein>
<feature type="transmembrane region" description="Helical" evidence="8">
    <location>
        <begin position="128"/>
        <end position="152"/>
    </location>
</feature>
<evidence type="ECO:0000256" key="7">
    <source>
        <dbReference type="ARBA" id="ARBA00023136"/>
    </source>
</evidence>
<dbReference type="Proteomes" id="UP000348942">
    <property type="component" value="Chromosome 1"/>
</dbReference>
<dbReference type="InterPro" id="IPR002781">
    <property type="entry name" value="TM_pro_TauE-like"/>
</dbReference>
<name>A0A5Q0TCW5_9VIBR</name>
<proteinExistence type="inferred from homology"/>
<evidence type="ECO:0000256" key="6">
    <source>
        <dbReference type="ARBA" id="ARBA00022989"/>
    </source>
</evidence>
<comment type="similarity">
    <text evidence="2 8">Belongs to the 4-toluene sulfonate uptake permease (TSUP) (TC 2.A.102) family.</text>
</comment>
<evidence type="ECO:0000313" key="10">
    <source>
        <dbReference type="Proteomes" id="UP000348942"/>
    </source>
</evidence>
<dbReference type="GO" id="GO:0005886">
    <property type="term" value="C:plasma membrane"/>
    <property type="evidence" value="ECO:0007669"/>
    <property type="project" value="UniProtKB-SubCell"/>
</dbReference>
<evidence type="ECO:0000256" key="2">
    <source>
        <dbReference type="ARBA" id="ARBA00009142"/>
    </source>
</evidence>
<comment type="subcellular location">
    <subcellularLocation>
        <location evidence="1 8">Cell membrane</location>
        <topology evidence="1 8">Multi-pass membrane protein</topology>
    </subcellularLocation>
</comment>
<feature type="transmembrane region" description="Helical" evidence="8">
    <location>
        <begin position="44"/>
        <end position="62"/>
    </location>
</feature>
<reference evidence="9 10" key="1">
    <citation type="submission" date="2019-10" db="EMBL/GenBank/DDBJ databases">
        <title>Vibrio sp. nov., isolated from Coralline algae surface.</title>
        <authorList>
            <person name="Geng Y."/>
            <person name="Zhang X."/>
        </authorList>
    </citation>
    <scope>NUCLEOTIDE SEQUENCE [LARGE SCALE GENOMIC DNA]</scope>
    <source>
        <strain evidence="9 10">SM1977</strain>
    </source>
</reference>
<keyword evidence="6 8" id="KW-1133">Transmembrane helix</keyword>
<dbReference type="PANTHER" id="PTHR30269">
    <property type="entry name" value="TRANSMEMBRANE PROTEIN YFCA"/>
    <property type="match status" value="1"/>
</dbReference>
<gene>
    <name evidence="9" type="ORF">GFB47_06145</name>
</gene>
<evidence type="ECO:0000256" key="4">
    <source>
        <dbReference type="ARBA" id="ARBA00022475"/>
    </source>
</evidence>
<keyword evidence="5 8" id="KW-0812">Transmembrane</keyword>
<dbReference type="Pfam" id="PF01925">
    <property type="entry name" value="TauE"/>
    <property type="match status" value="1"/>
</dbReference>
<feature type="transmembrane region" description="Helical" evidence="8">
    <location>
        <begin position="189"/>
        <end position="211"/>
    </location>
</feature>
<keyword evidence="10" id="KW-1185">Reference proteome</keyword>
<keyword evidence="3" id="KW-0813">Transport</keyword>
<dbReference type="InterPro" id="IPR052017">
    <property type="entry name" value="TSUP"/>
</dbReference>
<evidence type="ECO:0000313" key="9">
    <source>
        <dbReference type="EMBL" id="QGA65032.1"/>
    </source>
</evidence>
<organism evidence="9 10">
    <name type="scientific">Vibrio algicola</name>
    <dbReference type="NCBI Taxonomy" id="2662262"/>
    <lineage>
        <taxon>Bacteria</taxon>
        <taxon>Pseudomonadati</taxon>
        <taxon>Pseudomonadota</taxon>
        <taxon>Gammaproteobacteria</taxon>
        <taxon>Vibrionales</taxon>
        <taxon>Vibrionaceae</taxon>
        <taxon>Vibrio</taxon>
    </lineage>
</organism>
<evidence type="ECO:0000256" key="3">
    <source>
        <dbReference type="ARBA" id="ARBA00022448"/>
    </source>
</evidence>
<feature type="transmembrane region" description="Helical" evidence="8">
    <location>
        <begin position="7"/>
        <end position="38"/>
    </location>
</feature>
<keyword evidence="4 8" id="KW-1003">Cell membrane</keyword>
<feature type="transmembrane region" description="Helical" evidence="8">
    <location>
        <begin position="164"/>
        <end position="183"/>
    </location>
</feature>
<dbReference type="PANTHER" id="PTHR30269:SF37">
    <property type="entry name" value="MEMBRANE TRANSPORTER PROTEIN"/>
    <property type="match status" value="1"/>
</dbReference>
<feature type="transmembrane region" description="Helical" evidence="8">
    <location>
        <begin position="218"/>
        <end position="239"/>
    </location>
</feature>
<evidence type="ECO:0000256" key="8">
    <source>
        <dbReference type="RuleBase" id="RU363041"/>
    </source>
</evidence>
<dbReference type="AlphaFoldDB" id="A0A5Q0TCW5"/>
<keyword evidence="7 8" id="KW-0472">Membrane</keyword>
<accession>A0A5Q0TCW5</accession>
<evidence type="ECO:0000256" key="5">
    <source>
        <dbReference type="ARBA" id="ARBA00022692"/>
    </source>
</evidence>